<protein>
    <submittedName>
        <fullName evidence="1">Uncharacterized protein</fullName>
    </submittedName>
</protein>
<evidence type="ECO:0000313" key="2">
    <source>
        <dbReference type="Proteomes" id="UP000186922"/>
    </source>
</evidence>
<dbReference type="Proteomes" id="UP000186922">
    <property type="component" value="Unassembled WGS sequence"/>
</dbReference>
<reference evidence="1 2" key="1">
    <citation type="journal article" date="2016" name="Nat. Commun.">
        <title>Extremotolerant tardigrade genome and improved radiotolerance of human cultured cells by tardigrade-unique protein.</title>
        <authorList>
            <person name="Hashimoto T."/>
            <person name="Horikawa D.D."/>
            <person name="Saito Y."/>
            <person name="Kuwahara H."/>
            <person name="Kozuka-Hata H."/>
            <person name="Shin-I T."/>
            <person name="Minakuchi Y."/>
            <person name="Ohishi K."/>
            <person name="Motoyama A."/>
            <person name="Aizu T."/>
            <person name="Enomoto A."/>
            <person name="Kondo K."/>
            <person name="Tanaka S."/>
            <person name="Hara Y."/>
            <person name="Koshikawa S."/>
            <person name="Sagara H."/>
            <person name="Miura T."/>
            <person name="Yokobori S."/>
            <person name="Miyagawa K."/>
            <person name="Suzuki Y."/>
            <person name="Kubo T."/>
            <person name="Oyama M."/>
            <person name="Kohara Y."/>
            <person name="Fujiyama A."/>
            <person name="Arakawa K."/>
            <person name="Katayama T."/>
            <person name="Toyoda A."/>
            <person name="Kunieda T."/>
        </authorList>
    </citation>
    <scope>NUCLEOTIDE SEQUENCE [LARGE SCALE GENOMIC DNA]</scope>
    <source>
        <strain evidence="1 2">YOKOZUNA-1</strain>
    </source>
</reference>
<sequence length="89" mass="10045">MTSPGEDASLRKSFDEQGYMRERRAEGSTICTIKAAVAIVLDQYLTTEKDWKAIHKDECPLLAILQKVCPDQPTDFARLFTRSCLHANV</sequence>
<organism evidence="1 2">
    <name type="scientific">Ramazzottius varieornatus</name>
    <name type="common">Water bear</name>
    <name type="synonym">Tardigrade</name>
    <dbReference type="NCBI Taxonomy" id="947166"/>
    <lineage>
        <taxon>Eukaryota</taxon>
        <taxon>Metazoa</taxon>
        <taxon>Ecdysozoa</taxon>
        <taxon>Tardigrada</taxon>
        <taxon>Eutardigrada</taxon>
        <taxon>Parachela</taxon>
        <taxon>Hypsibioidea</taxon>
        <taxon>Ramazzottiidae</taxon>
        <taxon>Ramazzottius</taxon>
    </lineage>
</organism>
<gene>
    <name evidence="1" type="primary">RvY_00200-1</name>
    <name evidence="1" type="synonym">RvY_00200.1</name>
    <name evidence="1" type="ORF">RvY_00200</name>
</gene>
<accession>A0A1D1UMF2</accession>
<dbReference type="AlphaFoldDB" id="A0A1D1UMF2"/>
<dbReference type="EMBL" id="BDGG01000001">
    <property type="protein sequence ID" value="GAU87328.1"/>
    <property type="molecule type" value="Genomic_DNA"/>
</dbReference>
<proteinExistence type="predicted"/>
<name>A0A1D1UMF2_RAMVA</name>
<evidence type="ECO:0000313" key="1">
    <source>
        <dbReference type="EMBL" id="GAU87328.1"/>
    </source>
</evidence>
<keyword evidence="2" id="KW-1185">Reference proteome</keyword>
<comment type="caution">
    <text evidence="1">The sequence shown here is derived from an EMBL/GenBank/DDBJ whole genome shotgun (WGS) entry which is preliminary data.</text>
</comment>